<keyword evidence="1 2" id="KW-0238">DNA-binding</keyword>
<dbReference type="GO" id="GO:0003677">
    <property type="term" value="F:DNA binding"/>
    <property type="evidence" value="ECO:0007669"/>
    <property type="project" value="UniProtKB-UniRule"/>
</dbReference>
<name>A0A7C5LZ03_9PROT</name>
<dbReference type="Gene3D" id="1.10.10.10">
    <property type="entry name" value="Winged helix-like DNA-binding domain superfamily/Winged helix DNA-binding domain"/>
    <property type="match status" value="1"/>
</dbReference>
<dbReference type="EMBL" id="DRMJ01000070">
    <property type="protein sequence ID" value="HHL42272.1"/>
    <property type="molecule type" value="Genomic_DNA"/>
</dbReference>
<organism evidence="4">
    <name type="scientific">Hellea balneolensis</name>
    <dbReference type="NCBI Taxonomy" id="287478"/>
    <lineage>
        <taxon>Bacteria</taxon>
        <taxon>Pseudomonadati</taxon>
        <taxon>Pseudomonadota</taxon>
        <taxon>Alphaproteobacteria</taxon>
        <taxon>Maricaulales</taxon>
        <taxon>Robiginitomaculaceae</taxon>
        <taxon>Hellea</taxon>
    </lineage>
</organism>
<dbReference type="PROSITE" id="PS51755">
    <property type="entry name" value="OMPR_PHOB"/>
    <property type="match status" value="1"/>
</dbReference>
<dbReference type="SUPFAM" id="SSF46894">
    <property type="entry name" value="C-terminal effector domain of the bipartite response regulators"/>
    <property type="match status" value="1"/>
</dbReference>
<dbReference type="InterPro" id="IPR036388">
    <property type="entry name" value="WH-like_DNA-bd_sf"/>
</dbReference>
<feature type="non-terminal residue" evidence="4">
    <location>
        <position position="1"/>
    </location>
</feature>
<dbReference type="InterPro" id="IPR016032">
    <property type="entry name" value="Sig_transdc_resp-reg_C-effctor"/>
</dbReference>
<gene>
    <name evidence="4" type="ORF">ENJ42_01520</name>
</gene>
<feature type="domain" description="OmpR/PhoB-type" evidence="3">
    <location>
        <begin position="8"/>
        <end position="103"/>
    </location>
</feature>
<feature type="DNA-binding region" description="OmpR/PhoB-type" evidence="2">
    <location>
        <begin position="8"/>
        <end position="103"/>
    </location>
</feature>
<dbReference type="InterPro" id="IPR001867">
    <property type="entry name" value="OmpR/PhoB-type_DNA-bd"/>
</dbReference>
<evidence type="ECO:0000256" key="2">
    <source>
        <dbReference type="PROSITE-ProRule" id="PRU01091"/>
    </source>
</evidence>
<proteinExistence type="predicted"/>
<dbReference type="GO" id="GO:0000160">
    <property type="term" value="P:phosphorelay signal transduction system"/>
    <property type="evidence" value="ECO:0007669"/>
    <property type="project" value="InterPro"/>
</dbReference>
<evidence type="ECO:0000259" key="3">
    <source>
        <dbReference type="PROSITE" id="PS51755"/>
    </source>
</evidence>
<evidence type="ECO:0000313" key="4">
    <source>
        <dbReference type="EMBL" id="HHL42272.1"/>
    </source>
</evidence>
<reference evidence="4" key="1">
    <citation type="journal article" date="2020" name="mSystems">
        <title>Genome- and Community-Level Interaction Insights into Carbon Utilization and Element Cycling Functions of Hydrothermarchaeota in Hydrothermal Sediment.</title>
        <authorList>
            <person name="Zhou Z."/>
            <person name="Liu Y."/>
            <person name="Xu W."/>
            <person name="Pan J."/>
            <person name="Luo Z.H."/>
            <person name="Li M."/>
        </authorList>
    </citation>
    <scope>NUCLEOTIDE SEQUENCE [LARGE SCALE GENOMIC DNA]</scope>
    <source>
        <strain evidence="4">HyVt-485</strain>
    </source>
</reference>
<dbReference type="AlphaFoldDB" id="A0A7C5LZ03"/>
<dbReference type="GO" id="GO:0006355">
    <property type="term" value="P:regulation of DNA-templated transcription"/>
    <property type="evidence" value="ECO:0007669"/>
    <property type="project" value="InterPro"/>
</dbReference>
<dbReference type="CDD" id="cd00383">
    <property type="entry name" value="trans_reg_C"/>
    <property type="match status" value="1"/>
</dbReference>
<comment type="caution">
    <text evidence="4">The sequence shown here is derived from an EMBL/GenBank/DDBJ whole genome shotgun (WGS) entry which is preliminary data.</text>
</comment>
<dbReference type="Proteomes" id="UP000885830">
    <property type="component" value="Unassembled WGS sequence"/>
</dbReference>
<evidence type="ECO:0000256" key="1">
    <source>
        <dbReference type="ARBA" id="ARBA00023125"/>
    </source>
</evidence>
<protein>
    <submittedName>
        <fullName evidence="4">Response regulator transcription factor</fullName>
    </submittedName>
</protein>
<sequence length="107" mass="12149">RQSTKPRAHKVKFGDWVYDLNRQVLTHLGERGHLTTGENALLTTLAHRVGSPVSREGLAEQINAKSERAVDVQITRLRRKLETRPASPEYLLTVRNRGYALQAEPHD</sequence>
<accession>A0A7C5LZ03</accession>
<dbReference type="Pfam" id="PF00486">
    <property type="entry name" value="Trans_reg_C"/>
    <property type="match status" value="1"/>
</dbReference>
<dbReference type="SMART" id="SM00862">
    <property type="entry name" value="Trans_reg_C"/>
    <property type="match status" value="1"/>
</dbReference>